<dbReference type="InterPro" id="IPR036397">
    <property type="entry name" value="RNaseH_sf"/>
</dbReference>
<dbReference type="CDD" id="cd05777">
    <property type="entry name" value="DNA_polB_delta_exo"/>
    <property type="match status" value="1"/>
</dbReference>
<dbReference type="InterPro" id="IPR006133">
    <property type="entry name" value="DNA-dir_DNA_pol_B_exonuc"/>
</dbReference>
<feature type="domain" description="DNA-directed DNA polymerase family B exonuclease" evidence="23">
    <location>
        <begin position="215"/>
        <end position="452"/>
    </location>
</feature>
<dbReference type="GO" id="GO:0003887">
    <property type="term" value="F:DNA-directed DNA polymerase activity"/>
    <property type="evidence" value="ECO:0007669"/>
    <property type="project" value="UniProtKB-KW"/>
</dbReference>
<dbReference type="SUPFAM" id="SSF53098">
    <property type="entry name" value="Ribonuclease H-like"/>
    <property type="match status" value="1"/>
</dbReference>
<dbReference type="FunFam" id="3.30.420.10:FF:000004">
    <property type="entry name" value="DNA polymerase"/>
    <property type="match status" value="1"/>
</dbReference>
<dbReference type="EC" id="2.7.7.7" evidence="20"/>
<keyword evidence="12 20" id="KW-0862">Zinc</keyword>
<dbReference type="InterPro" id="IPR025687">
    <property type="entry name" value="Znf-C4pol"/>
</dbReference>
<keyword evidence="16 20" id="KW-0411">Iron-sulfur</keyword>
<dbReference type="STRING" id="1169540.A0A0G4EBR5"/>
<evidence type="ECO:0000256" key="20">
    <source>
        <dbReference type="RuleBase" id="RU000442"/>
    </source>
</evidence>
<dbReference type="Gene3D" id="3.30.420.10">
    <property type="entry name" value="Ribonuclease H-like superfamily/Ribonuclease H"/>
    <property type="match status" value="1"/>
</dbReference>
<dbReference type="Gene3D" id="3.30.342.10">
    <property type="entry name" value="DNA Polymerase, chain B, domain 1"/>
    <property type="match status" value="1"/>
</dbReference>
<dbReference type="Pfam" id="PF00136">
    <property type="entry name" value="DNA_pol_B"/>
    <property type="match status" value="1"/>
</dbReference>
<dbReference type="InterPro" id="IPR017964">
    <property type="entry name" value="DNA-dir_DNA_pol_B_CS"/>
</dbReference>
<keyword evidence="18 20" id="KW-0539">Nucleus</keyword>
<dbReference type="PRINTS" id="PR00106">
    <property type="entry name" value="DNAPOLB"/>
</dbReference>
<dbReference type="InParanoid" id="A0A0G4EBR5"/>
<feature type="domain" description="DNA-directed DNA polymerase family B multifunctional" evidence="22">
    <location>
        <begin position="517"/>
        <end position="947"/>
    </location>
</feature>
<keyword evidence="26" id="KW-1185">Reference proteome</keyword>
<keyword evidence="4 20" id="KW-0004">4Fe-4S</keyword>
<evidence type="ECO:0000256" key="1">
    <source>
        <dbReference type="ARBA" id="ARBA00001966"/>
    </source>
</evidence>
<protein>
    <recommendedName>
        <fullName evidence="20">DNA polymerase</fullName>
        <ecNumber evidence="20">2.7.7.7</ecNumber>
    </recommendedName>
</protein>
<evidence type="ECO:0000256" key="5">
    <source>
        <dbReference type="ARBA" id="ARBA00022679"/>
    </source>
</evidence>
<dbReference type="Proteomes" id="UP000041254">
    <property type="component" value="Unassembled WGS sequence"/>
</dbReference>
<evidence type="ECO:0000256" key="9">
    <source>
        <dbReference type="ARBA" id="ARBA00022723"/>
    </source>
</evidence>
<dbReference type="GO" id="GO:0051539">
    <property type="term" value="F:4 iron, 4 sulfur cluster binding"/>
    <property type="evidence" value="ECO:0007669"/>
    <property type="project" value="UniProtKB-KW"/>
</dbReference>
<evidence type="ECO:0000313" key="25">
    <source>
        <dbReference type="EMBL" id="CEL92970.1"/>
    </source>
</evidence>
<dbReference type="InterPro" id="IPR006134">
    <property type="entry name" value="DNA-dir_DNA_pol_B_multi_dom"/>
</dbReference>
<dbReference type="InterPro" id="IPR042087">
    <property type="entry name" value="DNA_pol_B_thumb"/>
</dbReference>
<dbReference type="FunCoup" id="A0A0G4EBR5">
    <property type="interactions" value="472"/>
</dbReference>
<evidence type="ECO:0000256" key="16">
    <source>
        <dbReference type="ARBA" id="ARBA00023014"/>
    </source>
</evidence>
<accession>A0A0G4EBR5</accession>
<organism evidence="25 26">
    <name type="scientific">Vitrella brassicaformis (strain CCMP3155)</name>
    <dbReference type="NCBI Taxonomy" id="1169540"/>
    <lineage>
        <taxon>Eukaryota</taxon>
        <taxon>Sar</taxon>
        <taxon>Alveolata</taxon>
        <taxon>Colpodellida</taxon>
        <taxon>Vitrellaceae</taxon>
        <taxon>Vitrella</taxon>
    </lineage>
</organism>
<evidence type="ECO:0000256" key="7">
    <source>
        <dbReference type="ARBA" id="ARBA00022705"/>
    </source>
</evidence>
<dbReference type="GO" id="GO:0006287">
    <property type="term" value="P:base-excision repair, gap-filling"/>
    <property type="evidence" value="ECO:0007669"/>
    <property type="project" value="TreeGrafter"/>
</dbReference>
<keyword evidence="15 20" id="KW-0408">Iron</keyword>
<comment type="cofactor">
    <cofactor evidence="1 20">
        <name>[4Fe-4S] cluster</name>
        <dbReference type="ChEBI" id="CHEBI:49883"/>
    </cofactor>
</comment>
<keyword evidence="14 20" id="KW-0239">DNA-directed DNA polymerase</keyword>
<evidence type="ECO:0000256" key="21">
    <source>
        <dbReference type="SAM" id="MobiDB-lite"/>
    </source>
</evidence>
<dbReference type="Pfam" id="PF14260">
    <property type="entry name" value="zf-C4pol"/>
    <property type="match status" value="1"/>
</dbReference>
<dbReference type="FunFam" id="1.10.287.690:FF:000001">
    <property type="entry name" value="DNA polymerase"/>
    <property type="match status" value="1"/>
</dbReference>
<evidence type="ECO:0000256" key="13">
    <source>
        <dbReference type="ARBA" id="ARBA00022839"/>
    </source>
</evidence>
<feature type="domain" description="C4-type zinc-finger of DNA polymerase delta" evidence="24">
    <location>
        <begin position="984"/>
        <end position="1053"/>
    </location>
</feature>
<comment type="similarity">
    <text evidence="3 20">Belongs to the DNA polymerase type-B family.</text>
</comment>
<keyword evidence="7 20" id="KW-0235">DNA replication</keyword>
<comment type="subcellular location">
    <subcellularLocation>
        <location evidence="2 20">Nucleus</location>
    </subcellularLocation>
</comment>
<dbReference type="OMA" id="CNNCRPR"/>
<evidence type="ECO:0000256" key="14">
    <source>
        <dbReference type="ARBA" id="ARBA00022932"/>
    </source>
</evidence>
<dbReference type="CDD" id="cd05533">
    <property type="entry name" value="POLBc_delta"/>
    <property type="match status" value="1"/>
</dbReference>
<dbReference type="InterPro" id="IPR043502">
    <property type="entry name" value="DNA/RNA_pol_sf"/>
</dbReference>
<keyword evidence="5 20" id="KW-0808">Transferase</keyword>
<feature type="compositionally biased region" description="Acidic residues" evidence="21">
    <location>
        <begin position="16"/>
        <end position="30"/>
    </location>
</feature>
<reference evidence="25 26" key="1">
    <citation type="submission" date="2014-11" db="EMBL/GenBank/DDBJ databases">
        <authorList>
            <person name="Zhu J."/>
            <person name="Qi W."/>
            <person name="Song R."/>
        </authorList>
    </citation>
    <scope>NUCLEOTIDE SEQUENCE [LARGE SCALE GENOMIC DNA]</scope>
</reference>
<evidence type="ECO:0000256" key="15">
    <source>
        <dbReference type="ARBA" id="ARBA00023004"/>
    </source>
</evidence>
<keyword evidence="6 20" id="KW-0548">Nucleotidyltransferase</keyword>
<evidence type="ECO:0000256" key="17">
    <source>
        <dbReference type="ARBA" id="ARBA00023125"/>
    </source>
</evidence>
<keyword evidence="9 20" id="KW-0479">Metal-binding</keyword>
<evidence type="ECO:0000256" key="19">
    <source>
        <dbReference type="ARBA" id="ARBA00049244"/>
    </source>
</evidence>
<name>A0A0G4EBR5_VITBC</name>
<dbReference type="SUPFAM" id="SSF56672">
    <property type="entry name" value="DNA/RNA polymerases"/>
    <property type="match status" value="1"/>
</dbReference>
<dbReference type="NCBIfam" id="TIGR00592">
    <property type="entry name" value="pol2"/>
    <property type="match status" value="1"/>
</dbReference>
<proteinExistence type="inferred from homology"/>
<evidence type="ECO:0000256" key="10">
    <source>
        <dbReference type="ARBA" id="ARBA00022771"/>
    </source>
</evidence>
<evidence type="ECO:0000256" key="4">
    <source>
        <dbReference type="ARBA" id="ARBA00022485"/>
    </source>
</evidence>
<evidence type="ECO:0000256" key="6">
    <source>
        <dbReference type="ARBA" id="ARBA00022695"/>
    </source>
</evidence>
<dbReference type="GO" id="GO:0008270">
    <property type="term" value="F:zinc ion binding"/>
    <property type="evidence" value="ECO:0007669"/>
    <property type="project" value="UniProtKB-KW"/>
</dbReference>
<dbReference type="PANTHER" id="PTHR10322:SF23">
    <property type="entry name" value="DNA POLYMERASE DELTA CATALYTIC SUBUNIT"/>
    <property type="match status" value="1"/>
</dbReference>
<dbReference type="GO" id="GO:0043625">
    <property type="term" value="C:delta DNA polymerase complex"/>
    <property type="evidence" value="ECO:0007669"/>
    <property type="project" value="TreeGrafter"/>
</dbReference>
<dbReference type="SMART" id="SM00486">
    <property type="entry name" value="POLBc"/>
    <property type="match status" value="1"/>
</dbReference>
<feature type="compositionally biased region" description="Basic and acidic residues" evidence="21">
    <location>
        <begin position="31"/>
        <end position="45"/>
    </location>
</feature>
<dbReference type="VEuPathDB" id="CryptoDB:Vbra_11193"/>
<dbReference type="GO" id="GO:0006297">
    <property type="term" value="P:nucleotide-excision repair, DNA gap filling"/>
    <property type="evidence" value="ECO:0007669"/>
    <property type="project" value="TreeGrafter"/>
</dbReference>
<dbReference type="PROSITE" id="PS00116">
    <property type="entry name" value="DNA_POLYMERASE_B"/>
    <property type="match status" value="1"/>
</dbReference>
<dbReference type="GO" id="GO:0000166">
    <property type="term" value="F:nucleotide binding"/>
    <property type="evidence" value="ECO:0007669"/>
    <property type="project" value="InterPro"/>
</dbReference>
<evidence type="ECO:0000259" key="23">
    <source>
        <dbReference type="Pfam" id="PF03104"/>
    </source>
</evidence>
<dbReference type="InterPro" id="IPR012337">
    <property type="entry name" value="RNaseH-like_sf"/>
</dbReference>
<evidence type="ECO:0000256" key="8">
    <source>
        <dbReference type="ARBA" id="ARBA00022722"/>
    </source>
</evidence>
<keyword evidence="10 20" id="KW-0863">Zinc-finger</keyword>
<evidence type="ECO:0000256" key="2">
    <source>
        <dbReference type="ARBA" id="ARBA00004123"/>
    </source>
</evidence>
<dbReference type="GO" id="GO:0003677">
    <property type="term" value="F:DNA binding"/>
    <property type="evidence" value="ECO:0007669"/>
    <property type="project" value="UniProtKB-KW"/>
</dbReference>
<keyword evidence="17 20" id="KW-0238">DNA-binding</keyword>
<keyword evidence="11" id="KW-0378">Hydrolase</keyword>
<evidence type="ECO:0000256" key="3">
    <source>
        <dbReference type="ARBA" id="ARBA00005755"/>
    </source>
</evidence>
<dbReference type="Gene3D" id="3.90.1600.10">
    <property type="entry name" value="Palm domain of DNA polymerase"/>
    <property type="match status" value="1"/>
</dbReference>
<dbReference type="PANTHER" id="PTHR10322">
    <property type="entry name" value="DNA POLYMERASE CATALYTIC SUBUNIT"/>
    <property type="match status" value="1"/>
</dbReference>
<dbReference type="InterPro" id="IPR023211">
    <property type="entry name" value="DNA_pol_palm_dom_sf"/>
</dbReference>
<comment type="catalytic activity">
    <reaction evidence="19 20">
        <text>DNA(n) + a 2'-deoxyribonucleoside 5'-triphosphate = DNA(n+1) + diphosphate</text>
        <dbReference type="Rhea" id="RHEA:22508"/>
        <dbReference type="Rhea" id="RHEA-COMP:17339"/>
        <dbReference type="Rhea" id="RHEA-COMP:17340"/>
        <dbReference type="ChEBI" id="CHEBI:33019"/>
        <dbReference type="ChEBI" id="CHEBI:61560"/>
        <dbReference type="ChEBI" id="CHEBI:173112"/>
        <dbReference type="EC" id="2.7.7.7"/>
    </reaction>
</comment>
<dbReference type="InterPro" id="IPR006172">
    <property type="entry name" value="DNA-dir_DNA_pol_B"/>
</dbReference>
<sequence>MSKLDGRKARPRAALDDDDVDMDADNDDGEPMSKRMRSSDWDDEFEPLKRKDLDAPLDPNNDRIVFMQIDIDQYTGKAKRDMWPQGGIPAPDQEVPILRMFGVTEGGQSVLAHIHGFMPYFYCQCPDKCRDSAKMRAKLEERLRVNNRGIKQLVLHVEVVQKQSLMWYVPDSTADTSHFFRITVAQPRLVPPCRDIIERGLELQPGARVPTTPYATFESNIAFPLRYMIDNGVTGGCWVEVPAGSYQVRSHATTVGLCQIEVDLPYTDLVSLPTDGDYMKLAPLRVLSFDIECVKLEGQGFPQAEEDPVIQIATVVKIHGDEEPLWKAVFVLGTCAPVAGAHVYTFETEYELLQRWSDFLTIVDPDVLTGYNVINFDLNYLITRAGILKVDKFAHIGRIQTAKSKIRDTVFQSRAYGIRENKEINTEGRVQFDVLHAIQRDHKLRSYSLNAVSAHFLNEQKEDVHYSMIGDLHRGNAETRQRVASYCLKDATLPLRLMDHLLCMYNYVEMARVTGTPLSYLLTRGQQIKVVSQLYRTCLKLGYIFPYAKQESSEEKFEGATVLEPEKDFYGEPIATLDFASLYPSIMMAYNLCYCTLIPPQYVSQMNPDEYTKTPIGHCFVKKDNRQGVLPLVLTELLAARKRAKKDMNAAQDPLTKMVLNGRQLALKISANSVYGFTGATVGQLACLEISSSVTAFGRQMIDQTKEHVERRYKVAAGYPHDAKVIYGDTDSVMVNFGEISVEEAMKYGLEASQEISKTFPPPIRLEFEKVYCPFLLMNKKRYAGLIWTKPEKYDKMDCKGIETVRRDWCELVQKTVDDVLNLILVERSVPQAKECVKRVVADLLQNKVDMSLLVISKSLAKSANAEDYKAKQPHVELAERMRARDPTSAPAVGDRVAFVYIKGHKDARAYEKAEDPLYVLEQNLAIDAQYYLEHQLKQPIIRIFEPLMERPESLFAGNHTLKVSVPMPAGGAMAKFVQRSLTCLGCRAPIKEGALCKNCKKKEIEIYLKKLDTFRDRELEFNKLWSECQRCQGSLHQDVICTSRDCPIFYRRERVKRDIAQAAEAMQRLKIDW</sequence>
<keyword evidence="8" id="KW-0540">Nuclease</keyword>
<evidence type="ECO:0000259" key="24">
    <source>
        <dbReference type="Pfam" id="PF14260"/>
    </source>
</evidence>
<dbReference type="PhylomeDB" id="A0A0G4EBR5"/>
<evidence type="ECO:0000313" key="26">
    <source>
        <dbReference type="Proteomes" id="UP000041254"/>
    </source>
</evidence>
<dbReference type="GO" id="GO:0045004">
    <property type="term" value="P:DNA replication proofreading"/>
    <property type="evidence" value="ECO:0007669"/>
    <property type="project" value="TreeGrafter"/>
</dbReference>
<dbReference type="Gene3D" id="1.10.132.60">
    <property type="entry name" value="DNA polymerase family B, C-terminal domain"/>
    <property type="match status" value="1"/>
</dbReference>
<evidence type="ECO:0000256" key="11">
    <source>
        <dbReference type="ARBA" id="ARBA00022801"/>
    </source>
</evidence>
<dbReference type="Pfam" id="PF03104">
    <property type="entry name" value="DNA_pol_B_exo1"/>
    <property type="match status" value="1"/>
</dbReference>
<evidence type="ECO:0000256" key="18">
    <source>
        <dbReference type="ARBA" id="ARBA00023242"/>
    </source>
</evidence>
<evidence type="ECO:0000259" key="22">
    <source>
        <dbReference type="Pfam" id="PF00136"/>
    </source>
</evidence>
<dbReference type="AlphaFoldDB" id="A0A0G4EBR5"/>
<dbReference type="GO" id="GO:0008296">
    <property type="term" value="F:3'-5'-DNA exonuclease activity"/>
    <property type="evidence" value="ECO:0007669"/>
    <property type="project" value="TreeGrafter"/>
</dbReference>
<keyword evidence="13" id="KW-0269">Exonuclease</keyword>
<evidence type="ECO:0000256" key="12">
    <source>
        <dbReference type="ARBA" id="ARBA00022833"/>
    </source>
</evidence>
<gene>
    <name evidence="25" type="ORF">Vbra_11193</name>
</gene>
<feature type="region of interest" description="Disordered" evidence="21">
    <location>
        <begin position="1"/>
        <end position="45"/>
    </location>
</feature>
<dbReference type="OrthoDB" id="2414538at2759"/>
<dbReference type="InterPro" id="IPR050240">
    <property type="entry name" value="DNA_pol_type-B"/>
</dbReference>
<dbReference type="EMBL" id="CDMY01000123">
    <property type="protein sequence ID" value="CEL92970.1"/>
    <property type="molecule type" value="Genomic_DNA"/>
</dbReference>
<dbReference type="Gene3D" id="1.10.287.690">
    <property type="entry name" value="Helix hairpin bin"/>
    <property type="match status" value="1"/>
</dbReference>